<reference evidence="1 2" key="1">
    <citation type="journal article" date="2014" name="Genome Announc.">
        <title>Draft Genome Sequence of Marinomonas sp. Strain D104, a Polycyclic Aromatic Hydrocarbon-Degrading Bacterium from the Deep-Sea Sediment of the Arctic Ocean.</title>
        <authorList>
            <person name="Dong C."/>
            <person name="Bai X."/>
            <person name="Lai Q."/>
            <person name="Xie Y."/>
            <person name="Chen X."/>
            <person name="Shao Z."/>
        </authorList>
    </citation>
    <scope>NUCLEOTIDE SEQUENCE [LARGE SCALE GENOMIC DNA]</scope>
    <source>
        <strain evidence="1 2">D104</strain>
    </source>
</reference>
<dbReference type="RefSeq" id="WP_024023942.1">
    <property type="nucleotide sequence ID" value="NZ_AYOZ01000012.1"/>
</dbReference>
<dbReference type="EMBL" id="AYOZ01000012">
    <property type="protein sequence ID" value="ETI60858.1"/>
    <property type="molecule type" value="Genomic_DNA"/>
</dbReference>
<evidence type="ECO:0000313" key="2">
    <source>
        <dbReference type="Proteomes" id="UP000018857"/>
    </source>
</evidence>
<dbReference type="STRING" id="1208321.D104_09020"/>
<comment type="caution">
    <text evidence="1">The sequence shown here is derived from an EMBL/GenBank/DDBJ whole genome shotgun (WGS) entry which is preliminary data.</text>
</comment>
<keyword evidence="2" id="KW-1185">Reference proteome</keyword>
<evidence type="ECO:0000313" key="1">
    <source>
        <dbReference type="EMBL" id="ETI60858.1"/>
    </source>
</evidence>
<organism evidence="1 2">
    <name type="scientific">Marinomonas profundimaris</name>
    <dbReference type="NCBI Taxonomy" id="1208321"/>
    <lineage>
        <taxon>Bacteria</taxon>
        <taxon>Pseudomonadati</taxon>
        <taxon>Pseudomonadota</taxon>
        <taxon>Gammaproteobacteria</taxon>
        <taxon>Oceanospirillales</taxon>
        <taxon>Oceanospirillaceae</taxon>
        <taxon>Marinomonas</taxon>
    </lineage>
</organism>
<dbReference type="AlphaFoldDB" id="W1S1A0"/>
<proteinExistence type="predicted"/>
<accession>W1S1A0</accession>
<name>W1S1A0_9GAMM</name>
<dbReference type="PATRIC" id="fig|1208321.3.peg.1795"/>
<dbReference type="OrthoDB" id="6120708at2"/>
<sequence>MSKKMNCEIRLYDVLHCGLYETTEKGHRSTKSGAKHVLPFPDLIRDLKHFAFDQGLKLAQTSTYSKSADLMPAYCADFQQGNDSYLLALWNEVPAGEAGIQSLDGAMASKSGNIAVHTHKIAGTSIPGFMTYFWLLPKKDKIAAVILWSDKRPSTPIGTLQLNHYIKSFIENKCCHLVDYTDNNGNKCTGFSDQPRPTSGKDNRVPNARLKPFWATQYAKSQADLNRLRASCDSITSVMRNIKLMDVEAETNGELLNAFKTIFKIPPKELLKTKKFRIQGPVDGLSNAEINNFIYEYETNGHHDDYNMGFKLPKDPSPIWLSGCFEKYSDTVIVNMRANDGYPDVHSLLGSLKLKFKMI</sequence>
<dbReference type="eggNOG" id="ENOG5033427">
    <property type="taxonomic scope" value="Bacteria"/>
</dbReference>
<gene>
    <name evidence="1" type="ORF">D104_09020</name>
</gene>
<protein>
    <submittedName>
        <fullName evidence="1">Uncharacterized protein</fullName>
    </submittedName>
</protein>
<dbReference type="Proteomes" id="UP000018857">
    <property type="component" value="Unassembled WGS sequence"/>
</dbReference>